<evidence type="ECO:0000256" key="7">
    <source>
        <dbReference type="ARBA" id="ARBA00025735"/>
    </source>
</evidence>
<feature type="coiled-coil region" evidence="8">
    <location>
        <begin position="136"/>
        <end position="178"/>
    </location>
</feature>
<dbReference type="AlphaFoldDB" id="A0A9P3HHI3"/>
<sequence length="236" mass="26417">MATGTEAGADAGNAALLLTLEEEVLQLADHEVWLDAQIRDMEFALGQESDYTPPDNEPAEVTRSHLEQSIDILKQELSAAVTMDSVRTKVIESAQGYQLVLKSLFKSGEDAQSPLARAIEGRDKAVTEYLHVHRDLQKTRRELSAVQMQVLDSQDENRKLAQSLAEEAEAMKEALASQDTSSNRRMMQRTEEELKTVRMKHSVVSNVLQGLLLESDIDWANDPHYLDVMLKLKSPE</sequence>
<evidence type="ECO:0000256" key="1">
    <source>
        <dbReference type="ARBA" id="ARBA00004123"/>
    </source>
</evidence>
<dbReference type="GO" id="GO:0007059">
    <property type="term" value="P:chromosome segregation"/>
    <property type="evidence" value="ECO:0007669"/>
    <property type="project" value="TreeGrafter"/>
</dbReference>
<keyword evidence="5" id="KW-0539">Nucleus</keyword>
<reference evidence="10" key="2">
    <citation type="journal article" date="2022" name="Microbiol. Resour. Announc.">
        <title>Whole-Genome Sequence of Entomortierella parvispora E1425, a Mucoromycotan Fungus Associated with Burkholderiaceae-Related Endosymbiotic Bacteria.</title>
        <authorList>
            <person name="Herlambang A."/>
            <person name="Guo Y."/>
            <person name="Takashima Y."/>
            <person name="Narisawa K."/>
            <person name="Ohta H."/>
            <person name="Nishizawa T."/>
        </authorList>
    </citation>
    <scope>NUCLEOTIDE SEQUENCE</scope>
    <source>
        <strain evidence="10">E1425</strain>
    </source>
</reference>
<keyword evidence="6" id="KW-0137">Centromere</keyword>
<dbReference type="GO" id="GO:0043515">
    <property type="term" value="F:kinetochore binding"/>
    <property type="evidence" value="ECO:0007669"/>
    <property type="project" value="TreeGrafter"/>
</dbReference>
<organism evidence="10 11">
    <name type="scientific">Entomortierella parvispora</name>
    <dbReference type="NCBI Taxonomy" id="205924"/>
    <lineage>
        <taxon>Eukaryota</taxon>
        <taxon>Fungi</taxon>
        <taxon>Fungi incertae sedis</taxon>
        <taxon>Mucoromycota</taxon>
        <taxon>Mortierellomycotina</taxon>
        <taxon>Mortierellomycetes</taxon>
        <taxon>Mortierellales</taxon>
        <taxon>Mortierellaceae</taxon>
        <taxon>Entomortierella</taxon>
    </lineage>
</organism>
<keyword evidence="4" id="KW-0995">Kinetochore</keyword>
<protein>
    <recommendedName>
        <fullName evidence="9">Centromere protein H C-terminal domain-containing protein</fullName>
    </recommendedName>
</protein>
<gene>
    <name evidence="10" type="ORF">EMPS_08892</name>
</gene>
<evidence type="ECO:0000256" key="6">
    <source>
        <dbReference type="ARBA" id="ARBA00023328"/>
    </source>
</evidence>
<evidence type="ECO:0000256" key="5">
    <source>
        <dbReference type="ARBA" id="ARBA00023242"/>
    </source>
</evidence>
<feature type="domain" description="Centromere protein H C-terminal" evidence="9">
    <location>
        <begin position="57"/>
        <end position="232"/>
    </location>
</feature>
<keyword evidence="3" id="KW-0158">Chromosome</keyword>
<dbReference type="InterPro" id="IPR040034">
    <property type="entry name" value="CENP-H"/>
</dbReference>
<evidence type="ECO:0000313" key="11">
    <source>
        <dbReference type="Proteomes" id="UP000827284"/>
    </source>
</evidence>
<comment type="similarity">
    <text evidence="7">Belongs to the CENP-H/MCM16 family.</text>
</comment>
<name>A0A9P3HHI3_9FUNG</name>
<comment type="subcellular location">
    <subcellularLocation>
        <location evidence="2">Chromosome</location>
        <location evidence="2">Centromere</location>
        <location evidence="2">Kinetochore</location>
    </subcellularLocation>
    <subcellularLocation>
        <location evidence="1">Nucleus</location>
    </subcellularLocation>
</comment>
<dbReference type="PANTHER" id="PTHR48122">
    <property type="entry name" value="CENTROMERE PROTEIN H"/>
    <property type="match status" value="1"/>
</dbReference>
<evidence type="ECO:0000313" key="10">
    <source>
        <dbReference type="EMBL" id="GJJ76533.1"/>
    </source>
</evidence>
<dbReference type="GO" id="GO:0051382">
    <property type="term" value="P:kinetochore assembly"/>
    <property type="evidence" value="ECO:0007669"/>
    <property type="project" value="InterPro"/>
</dbReference>
<proteinExistence type="inferred from homology"/>
<dbReference type="GO" id="GO:0005634">
    <property type="term" value="C:nucleus"/>
    <property type="evidence" value="ECO:0007669"/>
    <property type="project" value="UniProtKB-SubCell"/>
</dbReference>
<accession>A0A9P3HHI3</accession>
<dbReference type="OrthoDB" id="2274804at2759"/>
<reference evidence="10" key="1">
    <citation type="submission" date="2021-11" db="EMBL/GenBank/DDBJ databases">
        <authorList>
            <person name="Herlambang A."/>
            <person name="Guo Y."/>
            <person name="Takashima Y."/>
            <person name="Nishizawa T."/>
        </authorList>
    </citation>
    <scope>NUCLEOTIDE SEQUENCE</scope>
    <source>
        <strain evidence="10">E1425</strain>
    </source>
</reference>
<dbReference type="Pfam" id="PF05837">
    <property type="entry name" value="CENP-H"/>
    <property type="match status" value="1"/>
</dbReference>
<comment type="caution">
    <text evidence="10">The sequence shown here is derived from an EMBL/GenBank/DDBJ whole genome shotgun (WGS) entry which is preliminary data.</text>
</comment>
<evidence type="ECO:0000256" key="3">
    <source>
        <dbReference type="ARBA" id="ARBA00022454"/>
    </source>
</evidence>
<dbReference type="Proteomes" id="UP000827284">
    <property type="component" value="Unassembled WGS sequence"/>
</dbReference>
<evidence type="ECO:0000256" key="2">
    <source>
        <dbReference type="ARBA" id="ARBA00004629"/>
    </source>
</evidence>
<evidence type="ECO:0000256" key="4">
    <source>
        <dbReference type="ARBA" id="ARBA00022838"/>
    </source>
</evidence>
<keyword evidence="11" id="KW-1185">Reference proteome</keyword>
<dbReference type="GO" id="GO:0000776">
    <property type="term" value="C:kinetochore"/>
    <property type="evidence" value="ECO:0007669"/>
    <property type="project" value="UniProtKB-KW"/>
</dbReference>
<dbReference type="EMBL" id="BQFW01000012">
    <property type="protein sequence ID" value="GJJ76533.1"/>
    <property type="molecule type" value="Genomic_DNA"/>
</dbReference>
<dbReference type="GO" id="GO:0007052">
    <property type="term" value="P:mitotic spindle organization"/>
    <property type="evidence" value="ECO:0007669"/>
    <property type="project" value="TreeGrafter"/>
</dbReference>
<evidence type="ECO:0000256" key="8">
    <source>
        <dbReference type="SAM" id="Coils"/>
    </source>
</evidence>
<keyword evidence="8" id="KW-0175">Coiled coil</keyword>
<evidence type="ECO:0000259" key="9">
    <source>
        <dbReference type="Pfam" id="PF05837"/>
    </source>
</evidence>
<dbReference type="InterPro" id="IPR008426">
    <property type="entry name" value="CENP-H_C"/>
</dbReference>
<dbReference type="PANTHER" id="PTHR48122:SF1">
    <property type="entry name" value="CENTROMERE PROTEIN H"/>
    <property type="match status" value="1"/>
</dbReference>